<dbReference type="RefSeq" id="WP_171473358.1">
    <property type="nucleotide sequence ID" value="NZ_CP053452.2"/>
</dbReference>
<evidence type="ECO:0000256" key="2">
    <source>
        <dbReference type="SAM" id="SignalP"/>
    </source>
</evidence>
<protein>
    <submittedName>
        <fullName evidence="4">Prolyl endopeptidase</fullName>
        <ecNumber evidence="4">3.4.21.26</ecNumber>
    </submittedName>
</protein>
<feature type="signal peptide" evidence="2">
    <location>
        <begin position="1"/>
        <end position="19"/>
    </location>
</feature>
<dbReference type="KEGG" id="ftj:FTUN_5694"/>
<evidence type="ECO:0000259" key="3">
    <source>
        <dbReference type="Pfam" id="PF00326"/>
    </source>
</evidence>
<keyword evidence="1 4" id="KW-0378">Hydrolase</keyword>
<keyword evidence="2" id="KW-0732">Signal</keyword>
<dbReference type="GO" id="GO:0006508">
    <property type="term" value="P:proteolysis"/>
    <property type="evidence" value="ECO:0007669"/>
    <property type="project" value="InterPro"/>
</dbReference>
<dbReference type="Proteomes" id="UP000503447">
    <property type="component" value="Chromosome"/>
</dbReference>
<accession>A0A6M5YXC8</accession>
<dbReference type="SUPFAM" id="SSF82171">
    <property type="entry name" value="DPP6 N-terminal domain-like"/>
    <property type="match status" value="1"/>
</dbReference>
<dbReference type="Gene3D" id="2.120.10.30">
    <property type="entry name" value="TolB, C-terminal domain"/>
    <property type="match status" value="1"/>
</dbReference>
<sequence length="670" mass="73649">MRRALVLCLFVFAVGRLSAAPPERTHDIVPADYASVNTITEIALSPDGKQVAYCLATWDKKADNRRTELWVVDTDGKGKPRQLTNDRANDSHPKWAADGKAVYVLAARGAKAKPQVWKVPLEGKPEAVTDVKAGVVGYDYAPKADAIFYTVDATATDKDDFSALRAKYGKIDYGSGKRAVSELVRTTKGEKPETVIADKRYIREFAVTQDGKKIAMVSASDDTVVKSEGESRVDVWEDGKIVTPPTDVYRAKAASPYAWLEGLAWNPDGTRFAFCAIFDAYPAEIIVGELKSGKWETSRMPREEGVQVRGYGSPLKWLLKDDIVYLNDSKGCIDISSWDFRRGVGRAGGMLKGGIVYGFDASFEHSVVVVIHGDEKCFAKLVVVDGQTGNRNLADHNTHTETWKLPTIEHVTWKAPDGVSVGGPLELPYGWKKGDKPLPLVVAIHGGPTTASYTDQRFDPHNGRMYFAAKGYAVLCPNYRGSTGYGDTFVTDLIGKENDIEVKDILAGIQHLIKEGIADPDRIAVMGWSNGGYLTNCLITLKDPPVKIKAASSGAGIVDTVAEWGFNDEPGYPIVFKKGLPWEQPDIYKKTSPTYGLGNVTTPTLIHVGGNDDRCPPGHSRMLYRALKEYTKVPTELNVYPGQPHGLGTLSFRTAKMEWDLAWFEKYLQK</sequence>
<evidence type="ECO:0000313" key="4">
    <source>
        <dbReference type="EMBL" id="QJW98114.1"/>
    </source>
</evidence>
<feature type="domain" description="Peptidase S9 prolyl oligopeptidase catalytic" evidence="3">
    <location>
        <begin position="466"/>
        <end position="669"/>
    </location>
</feature>
<gene>
    <name evidence="4" type="ORF">FTUN_5694</name>
</gene>
<evidence type="ECO:0000313" key="5">
    <source>
        <dbReference type="Proteomes" id="UP000503447"/>
    </source>
</evidence>
<dbReference type="EC" id="3.4.21.26" evidence="4"/>
<proteinExistence type="predicted"/>
<dbReference type="InterPro" id="IPR011042">
    <property type="entry name" value="6-blade_b-propeller_TolB-like"/>
</dbReference>
<dbReference type="InterPro" id="IPR001375">
    <property type="entry name" value="Peptidase_S9_cat"/>
</dbReference>
<name>A0A6M5YXC8_9BACT</name>
<organism evidence="4 5">
    <name type="scientific">Frigoriglobus tundricola</name>
    <dbReference type="NCBI Taxonomy" id="2774151"/>
    <lineage>
        <taxon>Bacteria</taxon>
        <taxon>Pseudomonadati</taxon>
        <taxon>Planctomycetota</taxon>
        <taxon>Planctomycetia</taxon>
        <taxon>Gemmatales</taxon>
        <taxon>Gemmataceae</taxon>
        <taxon>Frigoriglobus</taxon>
    </lineage>
</organism>
<dbReference type="Pfam" id="PF00326">
    <property type="entry name" value="Peptidase_S9"/>
    <property type="match status" value="1"/>
</dbReference>
<dbReference type="InterPro" id="IPR029058">
    <property type="entry name" value="AB_hydrolase_fold"/>
</dbReference>
<evidence type="ECO:0000256" key="1">
    <source>
        <dbReference type="ARBA" id="ARBA00022801"/>
    </source>
</evidence>
<dbReference type="EMBL" id="CP053452">
    <property type="protein sequence ID" value="QJW98114.1"/>
    <property type="molecule type" value="Genomic_DNA"/>
</dbReference>
<dbReference type="Gene3D" id="3.40.50.1820">
    <property type="entry name" value="alpha/beta hydrolase"/>
    <property type="match status" value="1"/>
</dbReference>
<reference evidence="5" key="1">
    <citation type="submission" date="2020-05" db="EMBL/GenBank/DDBJ databases">
        <title>Frigoriglobus tundricola gen. nov., sp. nov., a psychrotolerant cellulolytic planctomycete of the family Gemmataceae with two divergent copies of 16S rRNA gene.</title>
        <authorList>
            <person name="Kulichevskaya I.S."/>
            <person name="Ivanova A.A."/>
            <person name="Naumoff D.G."/>
            <person name="Beletsky A.V."/>
            <person name="Rijpstra W.I.C."/>
            <person name="Sinninghe Damste J.S."/>
            <person name="Mardanov A.V."/>
            <person name="Ravin N.V."/>
            <person name="Dedysh S.N."/>
        </authorList>
    </citation>
    <scope>NUCLEOTIDE SEQUENCE [LARGE SCALE GENOMIC DNA]</scope>
    <source>
        <strain evidence="5">PL17</strain>
    </source>
</reference>
<dbReference type="GO" id="GO:0004252">
    <property type="term" value="F:serine-type endopeptidase activity"/>
    <property type="evidence" value="ECO:0007669"/>
    <property type="project" value="UniProtKB-EC"/>
</dbReference>
<dbReference type="PANTHER" id="PTHR42776:SF27">
    <property type="entry name" value="DIPEPTIDYL PEPTIDASE FAMILY MEMBER 6"/>
    <property type="match status" value="1"/>
</dbReference>
<dbReference type="PANTHER" id="PTHR42776">
    <property type="entry name" value="SERINE PEPTIDASE S9 FAMILY MEMBER"/>
    <property type="match status" value="1"/>
</dbReference>
<keyword evidence="5" id="KW-1185">Reference proteome</keyword>
<dbReference type="AlphaFoldDB" id="A0A6M5YXC8"/>
<feature type="chain" id="PRO_5026894436" evidence="2">
    <location>
        <begin position="20"/>
        <end position="670"/>
    </location>
</feature>
<dbReference type="SUPFAM" id="SSF53474">
    <property type="entry name" value="alpha/beta-Hydrolases"/>
    <property type="match status" value="1"/>
</dbReference>